<evidence type="ECO:0000313" key="1">
    <source>
        <dbReference type="EMBL" id="CAH2297034.1"/>
    </source>
</evidence>
<sequence>ANTLIARAWKKDQAPTREALIQQITTNMVYEKELHRQSSSNKYANLAHAKWELGLSKE</sequence>
<feature type="non-terminal residue" evidence="1">
    <location>
        <position position="1"/>
    </location>
</feature>
<proteinExistence type="predicted"/>
<organism evidence="1 2">
    <name type="scientific">Pelobates cultripes</name>
    <name type="common">Western spadefoot toad</name>
    <dbReference type="NCBI Taxonomy" id="61616"/>
    <lineage>
        <taxon>Eukaryota</taxon>
        <taxon>Metazoa</taxon>
        <taxon>Chordata</taxon>
        <taxon>Craniata</taxon>
        <taxon>Vertebrata</taxon>
        <taxon>Euteleostomi</taxon>
        <taxon>Amphibia</taxon>
        <taxon>Batrachia</taxon>
        <taxon>Anura</taxon>
        <taxon>Pelobatoidea</taxon>
        <taxon>Pelobatidae</taxon>
        <taxon>Pelobates</taxon>
    </lineage>
</organism>
<evidence type="ECO:0000313" key="2">
    <source>
        <dbReference type="Proteomes" id="UP001295444"/>
    </source>
</evidence>
<protein>
    <submittedName>
        <fullName evidence="1">Uncharacterized protein</fullName>
    </submittedName>
</protein>
<keyword evidence="2" id="KW-1185">Reference proteome</keyword>
<name>A0AAD1SDG3_PELCU</name>
<reference evidence="1" key="1">
    <citation type="submission" date="2022-03" db="EMBL/GenBank/DDBJ databases">
        <authorList>
            <person name="Alioto T."/>
            <person name="Alioto T."/>
            <person name="Gomez Garrido J."/>
        </authorList>
    </citation>
    <scope>NUCLEOTIDE SEQUENCE</scope>
</reference>
<gene>
    <name evidence="1" type="ORF">PECUL_23A054875</name>
</gene>
<dbReference type="AlphaFoldDB" id="A0AAD1SDG3"/>
<accession>A0AAD1SDG3</accession>
<dbReference type="Proteomes" id="UP001295444">
    <property type="component" value="Chromosome 05"/>
</dbReference>
<dbReference type="EMBL" id="OW240916">
    <property type="protein sequence ID" value="CAH2297034.1"/>
    <property type="molecule type" value="Genomic_DNA"/>
</dbReference>